<dbReference type="Proteomes" id="UP000094329">
    <property type="component" value="Unassembled WGS sequence"/>
</dbReference>
<dbReference type="RefSeq" id="WP_069311779.1">
    <property type="nucleotide sequence ID" value="NZ_MDTU01000001.1"/>
</dbReference>
<dbReference type="EMBL" id="MDTU01000001">
    <property type="protein sequence ID" value="ODN41979.1"/>
    <property type="molecule type" value="Genomic_DNA"/>
</dbReference>
<dbReference type="PANTHER" id="PTHR35936">
    <property type="entry name" value="MEMBRANE-BOUND LYTIC MUREIN TRANSGLYCOSYLASE F"/>
    <property type="match status" value="1"/>
</dbReference>
<protein>
    <recommendedName>
        <fullName evidence="3">Solute-binding protein family 3/N-terminal domain-containing protein</fullName>
    </recommendedName>
</protein>
<dbReference type="SMART" id="SM00062">
    <property type="entry name" value="PBPb"/>
    <property type="match status" value="1"/>
</dbReference>
<name>A0ABX3A035_9GAMM</name>
<dbReference type="Gene3D" id="3.40.190.10">
    <property type="entry name" value="Periplasmic binding protein-like II"/>
    <property type="match status" value="2"/>
</dbReference>
<dbReference type="Pfam" id="PF00497">
    <property type="entry name" value="SBP_bac_3"/>
    <property type="match status" value="1"/>
</dbReference>
<proteinExistence type="inferred from homology"/>
<evidence type="ECO:0000313" key="5">
    <source>
        <dbReference type="Proteomes" id="UP000094329"/>
    </source>
</evidence>
<keyword evidence="2" id="KW-0732">Signal</keyword>
<dbReference type="SUPFAM" id="SSF53850">
    <property type="entry name" value="Periplasmic binding protein-like II"/>
    <property type="match status" value="1"/>
</dbReference>
<gene>
    <name evidence="4" type="ORF">BGC07_02150</name>
</gene>
<keyword evidence="5" id="KW-1185">Reference proteome</keyword>
<evidence type="ECO:0000259" key="3">
    <source>
        <dbReference type="SMART" id="SM00062"/>
    </source>
</evidence>
<dbReference type="InterPro" id="IPR001638">
    <property type="entry name" value="Solute-binding_3/MltF_N"/>
</dbReference>
<evidence type="ECO:0000256" key="1">
    <source>
        <dbReference type="ARBA" id="ARBA00010333"/>
    </source>
</evidence>
<comment type="similarity">
    <text evidence="1">Belongs to the bacterial solute-binding protein 3 family.</text>
</comment>
<accession>A0ABX3A035</accession>
<dbReference type="PANTHER" id="PTHR35936:SF25">
    <property type="entry name" value="ABC TRANSPORTER SUBSTRATE-BINDING PROTEIN"/>
    <property type="match status" value="1"/>
</dbReference>
<reference evidence="4 5" key="1">
    <citation type="submission" date="2016-08" db="EMBL/GenBank/DDBJ databases">
        <title>Draft genome sequence of Candidatus Piscirickettsia litoralis, from seawater.</title>
        <authorList>
            <person name="Wan X."/>
            <person name="Lee A.J."/>
            <person name="Hou S."/>
            <person name="Donachie S.P."/>
        </authorList>
    </citation>
    <scope>NUCLEOTIDE SEQUENCE [LARGE SCALE GENOMIC DNA]</scope>
    <source>
        <strain evidence="4 5">Y2</strain>
    </source>
</reference>
<comment type="caution">
    <text evidence="4">The sequence shown here is derived from an EMBL/GenBank/DDBJ whole genome shotgun (WGS) entry which is preliminary data.</text>
</comment>
<evidence type="ECO:0000256" key="2">
    <source>
        <dbReference type="ARBA" id="ARBA00022729"/>
    </source>
</evidence>
<sequence length="203" mass="22951">MSLTKIFQGTQFSYSKVDFIPWKRCLQQLLKGKYDLVMNASYNAERAANYLYTKGYYEMRPAYFYSLKKYPNGLPDVTSGATLSKYKICGLAGYNYKSFNVDLSVLDTGSKNFNSVTKKVRAGRCDAFIARIEALAGFKAIGQDYLKGDIGYKPIPDAKASEFYMIISKKSKNAKALQETINKGIEKLRADGELKTMLDKYLK</sequence>
<evidence type="ECO:0000313" key="4">
    <source>
        <dbReference type="EMBL" id="ODN41979.1"/>
    </source>
</evidence>
<organism evidence="4 5">
    <name type="scientific">Piscirickettsia litoralis</name>
    <dbReference type="NCBI Taxonomy" id="1891921"/>
    <lineage>
        <taxon>Bacteria</taxon>
        <taxon>Pseudomonadati</taxon>
        <taxon>Pseudomonadota</taxon>
        <taxon>Gammaproteobacteria</taxon>
        <taxon>Thiotrichales</taxon>
        <taxon>Piscirickettsiaceae</taxon>
        <taxon>Piscirickettsia</taxon>
    </lineage>
</organism>
<feature type="domain" description="Solute-binding protein family 3/N-terminal" evidence="3">
    <location>
        <begin position="2"/>
        <end position="203"/>
    </location>
</feature>